<comment type="caution">
    <text evidence="3">The sequence shown here is derived from an EMBL/GenBank/DDBJ whole genome shotgun (WGS) entry which is preliminary data.</text>
</comment>
<dbReference type="AlphaFoldDB" id="A0ABD1IZD7"/>
<evidence type="ECO:0000256" key="1">
    <source>
        <dbReference type="SAM" id="MobiDB-lite"/>
    </source>
</evidence>
<dbReference type="EMBL" id="JBHFQA010000021">
    <property type="protein sequence ID" value="KAL2080303.1"/>
    <property type="molecule type" value="Genomic_DNA"/>
</dbReference>
<feature type="region of interest" description="Disordered" evidence="1">
    <location>
        <begin position="91"/>
        <end position="126"/>
    </location>
</feature>
<evidence type="ECO:0000313" key="3">
    <source>
        <dbReference type="EMBL" id="KAL2080303.1"/>
    </source>
</evidence>
<keyword evidence="2" id="KW-0732">Signal</keyword>
<evidence type="ECO:0000313" key="4">
    <source>
        <dbReference type="Proteomes" id="UP001591681"/>
    </source>
</evidence>
<organism evidence="3 4">
    <name type="scientific">Coilia grayii</name>
    <name type="common">Gray's grenadier anchovy</name>
    <dbReference type="NCBI Taxonomy" id="363190"/>
    <lineage>
        <taxon>Eukaryota</taxon>
        <taxon>Metazoa</taxon>
        <taxon>Chordata</taxon>
        <taxon>Craniata</taxon>
        <taxon>Vertebrata</taxon>
        <taxon>Euteleostomi</taxon>
        <taxon>Actinopterygii</taxon>
        <taxon>Neopterygii</taxon>
        <taxon>Teleostei</taxon>
        <taxon>Clupei</taxon>
        <taxon>Clupeiformes</taxon>
        <taxon>Clupeoidei</taxon>
        <taxon>Engraulidae</taxon>
        <taxon>Coilinae</taxon>
        <taxon>Coilia</taxon>
    </lineage>
</organism>
<feature type="signal peptide" evidence="2">
    <location>
        <begin position="1"/>
        <end position="23"/>
    </location>
</feature>
<keyword evidence="4" id="KW-1185">Reference proteome</keyword>
<accession>A0ABD1IZD7</accession>
<sequence>MTRLPHLTVCLLGALLLMPFCRAEKENDFKEYDTTLNPDYDDYNATFEYIFFSNSSSEDLERFIKETEEGGGSVVTGTDVTPTEGVTVEYETQTEEAQEEETQEEEEEEMTKPPNPRNTPTGEACRSTSPRLLIALGLLSHLWARLL</sequence>
<feature type="compositionally biased region" description="Acidic residues" evidence="1">
    <location>
        <begin position="92"/>
        <end position="109"/>
    </location>
</feature>
<protein>
    <submittedName>
        <fullName evidence="3">Uncharacterized protein</fullName>
    </submittedName>
</protein>
<evidence type="ECO:0000256" key="2">
    <source>
        <dbReference type="SAM" id="SignalP"/>
    </source>
</evidence>
<feature type="chain" id="PRO_5044812586" evidence="2">
    <location>
        <begin position="24"/>
        <end position="147"/>
    </location>
</feature>
<dbReference type="Proteomes" id="UP001591681">
    <property type="component" value="Unassembled WGS sequence"/>
</dbReference>
<name>A0ABD1IZD7_9TELE</name>
<gene>
    <name evidence="3" type="ORF">ACEWY4_024096</name>
</gene>
<reference evidence="3 4" key="1">
    <citation type="submission" date="2024-09" db="EMBL/GenBank/DDBJ databases">
        <title>A chromosome-level genome assembly of Gray's grenadier anchovy, Coilia grayii.</title>
        <authorList>
            <person name="Fu Z."/>
        </authorList>
    </citation>
    <scope>NUCLEOTIDE SEQUENCE [LARGE SCALE GENOMIC DNA]</scope>
    <source>
        <strain evidence="3">G4</strain>
        <tissue evidence="3">Muscle</tissue>
    </source>
</reference>
<proteinExistence type="predicted"/>